<name>A0ABS3MZB3_9BACI</name>
<evidence type="ECO:0000313" key="1">
    <source>
        <dbReference type="EMBL" id="MBO1511366.1"/>
    </source>
</evidence>
<protein>
    <submittedName>
        <fullName evidence="1">Uncharacterized protein</fullName>
    </submittedName>
</protein>
<evidence type="ECO:0000313" key="2">
    <source>
        <dbReference type="Proteomes" id="UP000663981"/>
    </source>
</evidence>
<reference evidence="1 2" key="1">
    <citation type="submission" date="2021-03" db="EMBL/GenBank/DDBJ databases">
        <title>Whole genome sequence of Metabacillus bambusae BG109.</title>
        <authorList>
            <person name="Jeong J.W."/>
        </authorList>
    </citation>
    <scope>NUCLEOTIDE SEQUENCE [LARGE SCALE GENOMIC DNA]</scope>
    <source>
        <strain evidence="1 2">BG109</strain>
    </source>
</reference>
<gene>
    <name evidence="1" type="ORF">I7822_06750</name>
</gene>
<organism evidence="1 2">
    <name type="scientific">Metabacillus bambusae</name>
    <dbReference type="NCBI Taxonomy" id="2795218"/>
    <lineage>
        <taxon>Bacteria</taxon>
        <taxon>Bacillati</taxon>
        <taxon>Bacillota</taxon>
        <taxon>Bacilli</taxon>
        <taxon>Bacillales</taxon>
        <taxon>Bacillaceae</taxon>
        <taxon>Metabacillus</taxon>
    </lineage>
</organism>
<sequence length="113" mass="13160">MNCCCDIGEIYDLKLEADPLWCNRCGCNLDIEVVPISDELAEELSSWTRKYGKWIDWDKDKLLPNGIEMEDDFNQKGVTLVEKLKQEIEGNYKIKFIPSTSARFYAKKQNGFR</sequence>
<dbReference type="RefSeq" id="WP_207976271.1">
    <property type="nucleotide sequence ID" value="NZ_JAGDEL010000003.1"/>
</dbReference>
<keyword evidence="2" id="KW-1185">Reference proteome</keyword>
<accession>A0ABS3MZB3</accession>
<comment type="caution">
    <text evidence="1">The sequence shown here is derived from an EMBL/GenBank/DDBJ whole genome shotgun (WGS) entry which is preliminary data.</text>
</comment>
<proteinExistence type="predicted"/>
<dbReference type="EMBL" id="JAGDEL010000003">
    <property type="protein sequence ID" value="MBO1511366.1"/>
    <property type="molecule type" value="Genomic_DNA"/>
</dbReference>
<dbReference type="Proteomes" id="UP000663981">
    <property type="component" value="Unassembled WGS sequence"/>
</dbReference>